<dbReference type="Pfam" id="PF02861">
    <property type="entry name" value="Clp_N"/>
    <property type="match status" value="1"/>
</dbReference>
<evidence type="ECO:0000256" key="1">
    <source>
        <dbReference type="PROSITE-ProRule" id="PRU01251"/>
    </source>
</evidence>
<comment type="caution">
    <text evidence="3">The sequence shown here is derived from an EMBL/GenBank/DDBJ whole genome shotgun (WGS) entry which is preliminary data.</text>
</comment>
<feature type="domain" description="Clp R" evidence="2">
    <location>
        <begin position="2"/>
        <end position="217"/>
    </location>
</feature>
<evidence type="ECO:0000313" key="4">
    <source>
        <dbReference type="Proteomes" id="UP000528608"/>
    </source>
</evidence>
<protein>
    <submittedName>
        <fullName evidence="3">ATP-dependent Clp protease ATP-binding subunit ClpA</fullName>
    </submittedName>
</protein>
<keyword evidence="1" id="KW-0677">Repeat</keyword>
<keyword evidence="3" id="KW-0378">Hydrolase</keyword>
<dbReference type="GO" id="GO:0006508">
    <property type="term" value="P:proteolysis"/>
    <property type="evidence" value="ECO:0007669"/>
    <property type="project" value="UniProtKB-KW"/>
</dbReference>
<evidence type="ECO:0000259" key="2">
    <source>
        <dbReference type="PROSITE" id="PS51903"/>
    </source>
</evidence>
<dbReference type="GO" id="GO:0008233">
    <property type="term" value="F:peptidase activity"/>
    <property type="evidence" value="ECO:0007669"/>
    <property type="project" value="UniProtKB-KW"/>
</dbReference>
<keyword evidence="3" id="KW-0547">Nucleotide-binding</keyword>
<dbReference type="Gene3D" id="1.10.1780.10">
    <property type="entry name" value="Clp, N-terminal domain"/>
    <property type="match status" value="1"/>
</dbReference>
<proteinExistence type="predicted"/>
<dbReference type="GO" id="GO:0005524">
    <property type="term" value="F:ATP binding"/>
    <property type="evidence" value="ECO:0007669"/>
    <property type="project" value="UniProtKB-KW"/>
</dbReference>
<organism evidence="3 4">
    <name type="scientific">Streptomyces eurocidicus</name>
    <name type="common">Streptoverticillium eurocidicus</name>
    <dbReference type="NCBI Taxonomy" id="66423"/>
    <lineage>
        <taxon>Bacteria</taxon>
        <taxon>Bacillati</taxon>
        <taxon>Actinomycetota</taxon>
        <taxon>Actinomycetes</taxon>
        <taxon>Kitasatosporales</taxon>
        <taxon>Streptomycetaceae</taxon>
        <taxon>Streptomyces</taxon>
    </lineage>
</organism>
<dbReference type="InterPro" id="IPR036628">
    <property type="entry name" value="Clp_N_dom_sf"/>
</dbReference>
<evidence type="ECO:0000313" key="3">
    <source>
        <dbReference type="EMBL" id="MBB5122630.1"/>
    </source>
</evidence>
<dbReference type="InterPro" id="IPR004176">
    <property type="entry name" value="Clp_R_N"/>
</dbReference>
<dbReference type="EMBL" id="JACHJF010000030">
    <property type="protein sequence ID" value="MBB5122630.1"/>
    <property type="molecule type" value="Genomic_DNA"/>
</dbReference>
<gene>
    <name evidence="3" type="ORF">FHS36_006103</name>
</gene>
<dbReference type="RefSeq" id="WP_102919579.1">
    <property type="nucleotide sequence ID" value="NZ_JACHJF010000030.1"/>
</dbReference>
<keyword evidence="3" id="KW-0067">ATP-binding</keyword>
<keyword evidence="3" id="KW-0645">Protease</keyword>
<name>A0A7W8F653_STREU</name>
<dbReference type="Proteomes" id="UP000528608">
    <property type="component" value="Unassembled WGS sequence"/>
</dbReference>
<accession>A0A7W8F653</accession>
<sequence length="219" mass="22909">MFERFTLNARMTVIRAQQEARELGHPWIGSEHLMLGLVAEKDAPLLAPARLGVTYEAYRPAVLAAADGGLGLAEEDREALTGAGIDLAAVRAHFERNHAPAAAAPAAAPVPAPEPARRGWLPFGRRKAAVPAPGPAPASTVVPGLAPDAHLPFTGHGTRALEAASKVMLAQPDDRITLAHVMLGLLTPGDELLARTLQRVGTDIEPLRAAVLADLGQVA</sequence>
<dbReference type="AlphaFoldDB" id="A0A7W8F653"/>
<dbReference type="PROSITE" id="PS51903">
    <property type="entry name" value="CLP_R"/>
    <property type="match status" value="1"/>
</dbReference>
<dbReference type="OrthoDB" id="3628183at2"/>
<reference evidence="3 4" key="1">
    <citation type="submission" date="2020-08" db="EMBL/GenBank/DDBJ databases">
        <title>Genomic Encyclopedia of Type Strains, Phase III (KMG-III): the genomes of soil and plant-associated and newly described type strains.</title>
        <authorList>
            <person name="Whitman W."/>
        </authorList>
    </citation>
    <scope>NUCLEOTIDE SEQUENCE [LARGE SCALE GENOMIC DNA]</scope>
    <source>
        <strain evidence="3 4">CECT 3259</strain>
    </source>
</reference>
<dbReference type="SUPFAM" id="SSF81923">
    <property type="entry name" value="Double Clp-N motif"/>
    <property type="match status" value="2"/>
</dbReference>